<gene>
    <name evidence="4" type="ORF">FBQ73_11780</name>
</gene>
<dbReference type="GO" id="GO:0051287">
    <property type="term" value="F:NAD binding"/>
    <property type="evidence" value="ECO:0007669"/>
    <property type="project" value="InterPro"/>
</dbReference>
<keyword evidence="1" id="KW-0560">Oxidoreductase</keyword>
<dbReference type="SUPFAM" id="SSF51735">
    <property type="entry name" value="NAD(P)-binding Rossmann-fold domains"/>
    <property type="match status" value="1"/>
</dbReference>
<evidence type="ECO:0000256" key="2">
    <source>
        <dbReference type="ARBA" id="ARBA00023027"/>
    </source>
</evidence>
<organism evidence="4 5">
    <name type="scientific">Xanthobacter autotrophicus</name>
    <dbReference type="NCBI Taxonomy" id="280"/>
    <lineage>
        <taxon>Bacteria</taxon>
        <taxon>Pseudomonadati</taxon>
        <taxon>Pseudomonadota</taxon>
        <taxon>Alphaproteobacteria</taxon>
        <taxon>Hyphomicrobiales</taxon>
        <taxon>Xanthobacteraceae</taxon>
        <taxon>Xanthobacter</taxon>
    </lineage>
</organism>
<dbReference type="EMBL" id="VAUP01000022">
    <property type="protein sequence ID" value="TLX43295.1"/>
    <property type="molecule type" value="Genomic_DNA"/>
</dbReference>
<dbReference type="OrthoDB" id="9793626at2"/>
<keyword evidence="2" id="KW-0520">NAD</keyword>
<protein>
    <submittedName>
        <fullName evidence="4">Dihydrofolate reductase</fullName>
    </submittedName>
</protein>
<accession>A0A6C1KGH1</accession>
<evidence type="ECO:0000256" key="1">
    <source>
        <dbReference type="ARBA" id="ARBA00023002"/>
    </source>
</evidence>
<dbReference type="GeneID" id="95774134"/>
<dbReference type="PANTHER" id="PTHR43333:SF1">
    <property type="entry name" value="D-ISOMER SPECIFIC 2-HYDROXYACID DEHYDROGENASE NAD-BINDING DOMAIN-CONTAINING PROTEIN"/>
    <property type="match status" value="1"/>
</dbReference>
<reference evidence="4 5" key="1">
    <citation type="submission" date="2019-05" db="EMBL/GenBank/DDBJ databases">
        <authorList>
            <person name="Zhou X."/>
        </authorList>
    </citation>
    <scope>NUCLEOTIDE SEQUENCE [LARGE SCALE GENOMIC DNA]</scope>
    <source>
        <strain evidence="4 5">DSM 432</strain>
    </source>
</reference>
<dbReference type="AlphaFoldDB" id="A0A6C1KGH1"/>
<dbReference type="PANTHER" id="PTHR43333">
    <property type="entry name" value="2-HACID_DH_C DOMAIN-CONTAINING PROTEIN"/>
    <property type="match status" value="1"/>
</dbReference>
<dbReference type="InterPro" id="IPR006140">
    <property type="entry name" value="D-isomer_DH_NAD-bd"/>
</dbReference>
<dbReference type="RefSeq" id="WP_138399649.1">
    <property type="nucleotide sequence ID" value="NZ_JBAFVI010000002.1"/>
</dbReference>
<comment type="caution">
    <text evidence="4">The sequence shown here is derived from an EMBL/GenBank/DDBJ whole genome shotgun (WGS) entry which is preliminary data.</text>
</comment>
<evidence type="ECO:0000313" key="4">
    <source>
        <dbReference type="EMBL" id="TLX43295.1"/>
    </source>
</evidence>
<evidence type="ECO:0000259" key="3">
    <source>
        <dbReference type="Pfam" id="PF02826"/>
    </source>
</evidence>
<feature type="domain" description="D-isomer specific 2-hydroxyacid dehydrogenase NAD-binding" evidence="3">
    <location>
        <begin position="129"/>
        <end position="278"/>
    </location>
</feature>
<dbReference type="Proteomes" id="UP000305131">
    <property type="component" value="Unassembled WGS sequence"/>
</dbReference>
<name>A0A6C1KGH1_XANAU</name>
<dbReference type="InterPro" id="IPR036291">
    <property type="entry name" value="NAD(P)-bd_dom_sf"/>
</dbReference>
<dbReference type="GO" id="GO:0016491">
    <property type="term" value="F:oxidoreductase activity"/>
    <property type="evidence" value="ECO:0007669"/>
    <property type="project" value="UniProtKB-KW"/>
</dbReference>
<proteinExistence type="predicted"/>
<dbReference type="Pfam" id="PF02826">
    <property type="entry name" value="2-Hacid_dh_C"/>
    <property type="match status" value="1"/>
</dbReference>
<dbReference type="Gene3D" id="3.40.50.720">
    <property type="entry name" value="NAD(P)-binding Rossmann-like Domain"/>
    <property type="match status" value="2"/>
</dbReference>
<sequence>MLIASQLEPFFNTALAERLGAEVLPVPRGAPAALPAEAQVLIVAPMFGVWDLPHLPEPPDAPEGWPFGLEWIQLVSSGTDHYPRWFLDSLPVSTARGVAAGPIAEFVIGTIFEAVKALHTVWIDDPQAWRTRPFAPIEGTTLGLLGYGAIGRAVARRALGLGIRVHALRRSAPAADEGIVFVRSVEELLATSDHLVLAAPATPQTRHILNADSLRAAKPGIHIINVARGSLIDDEALLEALADGRVARATLDTTTPEPLPAGHPFYSHPRVRVSPHTAAIGSGARLALVEKVAANLERHRQGLGLLDPP</sequence>
<evidence type="ECO:0000313" key="5">
    <source>
        <dbReference type="Proteomes" id="UP000305131"/>
    </source>
</evidence>